<reference evidence="1 2" key="1">
    <citation type="submission" date="2016-11" db="EMBL/GenBank/DDBJ databases">
        <authorList>
            <person name="Jaros S."/>
            <person name="Januszkiewicz K."/>
            <person name="Wedrychowicz H."/>
        </authorList>
    </citation>
    <scope>NUCLEOTIDE SEQUENCE [LARGE SCALE GENOMIC DNA]</scope>
    <source>
        <strain evidence="1 2">DSM 26991</strain>
    </source>
</reference>
<accession>A0A1M5EZ75</accession>
<dbReference type="InterPro" id="IPR011250">
    <property type="entry name" value="OMP/PagP_B-barrel"/>
</dbReference>
<name>A0A1M5EZ75_9BACE</name>
<protein>
    <recommendedName>
        <fullName evidence="3">Outer membrane protein beta-barrel domain-containing protein</fullName>
    </recommendedName>
</protein>
<evidence type="ECO:0000313" key="2">
    <source>
        <dbReference type="Proteomes" id="UP000184509"/>
    </source>
</evidence>
<dbReference type="SUPFAM" id="SSF56925">
    <property type="entry name" value="OMPA-like"/>
    <property type="match status" value="1"/>
</dbReference>
<dbReference type="AlphaFoldDB" id="A0A1M5EZ75"/>
<dbReference type="Proteomes" id="UP000184509">
    <property type="component" value="Unassembled WGS sequence"/>
</dbReference>
<dbReference type="RefSeq" id="WP_073403126.1">
    <property type="nucleotide sequence ID" value="NZ_FQTV01000015.1"/>
</dbReference>
<dbReference type="OrthoDB" id="815717at2"/>
<dbReference type="Gene3D" id="2.40.160.20">
    <property type="match status" value="1"/>
</dbReference>
<sequence length="396" mass="46079">MKYIIILFLTFCTGISLYAQSNYKQGYVITNENDTINGLIDFRTDRANSNVCKFKKSEKSDEQVFHPGEILGYRFIKEMKYYVSRTVEIDKIKQTVFLEYLVQGIKDLYFYSGDKNYYFIENEDGSLLSVTQEPDKIIDDKIKVDYKYKGALAYIFRDCKSVYKKIDKTTLDRSSMIKLTRQYHSEMCSPGEECIVFENDYKKVFLKLDFSLFGGFQYMDYLYENTELIRFGSAKSFSPIVGGVINVSNPRITESISLQAGISVSSIKGSNEYTFEQKNYEKFNFDALMTSGNLGLKFTYPRWKLRPSIEANINYCRLFNTSTTLYSEKYVVDKINKVTNNNYVSLLENYIGFSYGFGLNYQLKKENSIFCRLLYTQMSNNDGNIKGAQFKLGYEF</sequence>
<organism evidence="1 2">
    <name type="scientific">Bacteroides luti</name>
    <dbReference type="NCBI Taxonomy" id="1297750"/>
    <lineage>
        <taxon>Bacteria</taxon>
        <taxon>Pseudomonadati</taxon>
        <taxon>Bacteroidota</taxon>
        <taxon>Bacteroidia</taxon>
        <taxon>Bacteroidales</taxon>
        <taxon>Bacteroidaceae</taxon>
        <taxon>Bacteroides</taxon>
    </lineage>
</organism>
<dbReference type="STRING" id="1297750.SAMN05444405_11522"/>
<dbReference type="EMBL" id="FQTV01000015">
    <property type="protein sequence ID" value="SHF84476.1"/>
    <property type="molecule type" value="Genomic_DNA"/>
</dbReference>
<proteinExistence type="predicted"/>
<gene>
    <name evidence="1" type="ORF">SAMN05444405_11522</name>
</gene>
<evidence type="ECO:0000313" key="1">
    <source>
        <dbReference type="EMBL" id="SHF84476.1"/>
    </source>
</evidence>
<evidence type="ECO:0008006" key="3">
    <source>
        <dbReference type="Google" id="ProtNLM"/>
    </source>
</evidence>
<keyword evidence="2" id="KW-1185">Reference proteome</keyword>